<dbReference type="EMBL" id="PGUY01000037">
    <property type="protein sequence ID" value="PLT29613.1"/>
    <property type="molecule type" value="Genomic_DNA"/>
</dbReference>
<comment type="caution">
    <text evidence="2">The sequence shown here is derived from an EMBL/GenBank/DDBJ whole genome shotgun (WGS) entry which is preliminary data.</text>
</comment>
<dbReference type="Proteomes" id="UP000234748">
    <property type="component" value="Unassembled WGS sequence"/>
</dbReference>
<evidence type="ECO:0000313" key="2">
    <source>
        <dbReference type="EMBL" id="PLT29613.1"/>
    </source>
</evidence>
<dbReference type="InterPro" id="IPR013096">
    <property type="entry name" value="Cupin_2"/>
</dbReference>
<dbReference type="InterPro" id="IPR014710">
    <property type="entry name" value="RmlC-like_jellyroll"/>
</dbReference>
<feature type="domain" description="Cupin type-2" evidence="1">
    <location>
        <begin position="39"/>
        <end position="93"/>
    </location>
</feature>
<evidence type="ECO:0000313" key="3">
    <source>
        <dbReference type="Proteomes" id="UP000234748"/>
    </source>
</evidence>
<name>A0A2N5M5P4_9BACI</name>
<proteinExistence type="predicted"/>
<accession>A0A2N5M5P4</accession>
<organism evidence="2 3">
    <name type="scientific">Peribacillus deserti</name>
    <dbReference type="NCBI Taxonomy" id="673318"/>
    <lineage>
        <taxon>Bacteria</taxon>
        <taxon>Bacillati</taxon>
        <taxon>Bacillota</taxon>
        <taxon>Bacilli</taxon>
        <taxon>Bacillales</taxon>
        <taxon>Bacillaceae</taxon>
        <taxon>Peribacillus</taxon>
    </lineage>
</organism>
<dbReference type="InterPro" id="IPR011051">
    <property type="entry name" value="RmlC_Cupin_sf"/>
</dbReference>
<dbReference type="SUPFAM" id="SSF51182">
    <property type="entry name" value="RmlC-like cupins"/>
    <property type="match status" value="1"/>
</dbReference>
<reference evidence="2 3" key="1">
    <citation type="submission" date="2017-11" db="EMBL/GenBank/DDBJ databases">
        <title>Comparitive Functional Genomics of Dry Heat Resistant strains isolated from the Viking Spacecraft.</title>
        <authorList>
            <person name="Seuylemezian A."/>
            <person name="Cooper K."/>
            <person name="Vaishampayan P."/>
        </authorList>
    </citation>
    <scope>NUCLEOTIDE SEQUENCE [LARGE SCALE GENOMIC DNA]</scope>
    <source>
        <strain evidence="2 3">V1-29</strain>
    </source>
</reference>
<protein>
    <submittedName>
        <fullName evidence="2">Cupin</fullName>
    </submittedName>
</protein>
<dbReference type="AlphaFoldDB" id="A0A2N5M5P4"/>
<dbReference type="RefSeq" id="WP_101642419.1">
    <property type="nucleotide sequence ID" value="NZ_PGUY01000037.1"/>
</dbReference>
<sequence>MEFFRFDQETGRNIEQYDSKAAVFSRIIRTNEFASIGCMYVEPGGVIGFHEAPIPQLFLVVGGEGWVTGADRQQIAIKKGDAVFWNAGEWHESGSGTGMDAIVIESGSLDPKSYMRAK</sequence>
<evidence type="ECO:0000259" key="1">
    <source>
        <dbReference type="Pfam" id="PF07883"/>
    </source>
</evidence>
<dbReference type="Pfam" id="PF07883">
    <property type="entry name" value="Cupin_2"/>
    <property type="match status" value="1"/>
</dbReference>
<gene>
    <name evidence="2" type="ORF">CUU66_11950</name>
</gene>
<dbReference type="Gene3D" id="2.60.120.10">
    <property type="entry name" value="Jelly Rolls"/>
    <property type="match status" value="1"/>
</dbReference>
<dbReference type="OrthoDB" id="3782397at2"/>
<keyword evidence="3" id="KW-1185">Reference proteome</keyword>